<sequence length="101" mass="10862">MTYLLVNLVFLTVALAAWLIAVGLRRLDRRVVIASGIALIVVFVLTAVFDTVMIAVGLFSYDPAHHLGILIGLAPIEDFAYPLGAALLLPALWGLFGGRDE</sequence>
<dbReference type="NCBIfam" id="TIGR03462">
    <property type="entry name" value="CarR_dom_SF"/>
    <property type="match status" value="1"/>
</dbReference>
<dbReference type="GO" id="GO:0045436">
    <property type="term" value="F:lycopene beta cyclase activity"/>
    <property type="evidence" value="ECO:0007669"/>
    <property type="project" value="UniProtKB-ARBA"/>
</dbReference>
<dbReference type="GO" id="GO:0016872">
    <property type="term" value="F:intramolecular lyase activity"/>
    <property type="evidence" value="ECO:0007669"/>
    <property type="project" value="InterPro"/>
</dbReference>
<comment type="caution">
    <text evidence="10">The sequence shown here is derived from an EMBL/GenBank/DDBJ whole genome shotgun (WGS) entry which is preliminary data.</text>
</comment>
<dbReference type="Pfam" id="PF18916">
    <property type="entry name" value="Lycopene_cyc"/>
    <property type="match status" value="1"/>
</dbReference>
<evidence type="ECO:0000313" key="10">
    <source>
        <dbReference type="EMBL" id="NYJ20727.1"/>
    </source>
</evidence>
<proteinExistence type="predicted"/>
<keyword evidence="6 8" id="KW-0472">Membrane</keyword>
<gene>
    <name evidence="10" type="ORF">HNR05_002518</name>
</gene>
<dbReference type="GO" id="GO:0016117">
    <property type="term" value="P:carotenoid biosynthetic process"/>
    <property type="evidence" value="ECO:0007669"/>
    <property type="project" value="UniProtKB-KW"/>
</dbReference>
<keyword evidence="5 8" id="KW-1133">Transmembrane helix</keyword>
<evidence type="ECO:0000256" key="1">
    <source>
        <dbReference type="ARBA" id="ARBA00004141"/>
    </source>
</evidence>
<accession>A0A7Z0EFI5</accession>
<dbReference type="InterPro" id="IPR017825">
    <property type="entry name" value="Lycopene_cyclase_dom"/>
</dbReference>
<name>A0A7Z0EFI5_9MICO</name>
<evidence type="ECO:0000313" key="11">
    <source>
        <dbReference type="Proteomes" id="UP000537260"/>
    </source>
</evidence>
<evidence type="ECO:0000256" key="5">
    <source>
        <dbReference type="ARBA" id="ARBA00022989"/>
    </source>
</evidence>
<evidence type="ECO:0000256" key="8">
    <source>
        <dbReference type="SAM" id="Phobius"/>
    </source>
</evidence>
<evidence type="ECO:0000256" key="3">
    <source>
        <dbReference type="ARBA" id="ARBA00022692"/>
    </source>
</evidence>
<keyword evidence="7" id="KW-0413">Isomerase</keyword>
<feature type="transmembrane region" description="Helical" evidence="8">
    <location>
        <begin position="79"/>
        <end position="96"/>
    </location>
</feature>
<reference evidence="10 11" key="1">
    <citation type="submission" date="2020-07" db="EMBL/GenBank/DDBJ databases">
        <title>Sequencing the genomes of 1000 actinobacteria strains.</title>
        <authorList>
            <person name="Klenk H.-P."/>
        </authorList>
    </citation>
    <scope>NUCLEOTIDE SEQUENCE [LARGE SCALE GENOMIC DNA]</scope>
    <source>
        <strain evidence="10 11">LI1</strain>
    </source>
</reference>
<dbReference type="AlphaFoldDB" id="A0A7Z0EFI5"/>
<evidence type="ECO:0000256" key="2">
    <source>
        <dbReference type="ARBA" id="ARBA00004829"/>
    </source>
</evidence>
<comment type="pathway">
    <text evidence="2">Carotenoid biosynthesis.</text>
</comment>
<comment type="subcellular location">
    <subcellularLocation>
        <location evidence="1">Membrane</location>
        <topology evidence="1">Multi-pass membrane protein</topology>
    </subcellularLocation>
</comment>
<dbReference type="RefSeq" id="WP_179579394.1">
    <property type="nucleotide sequence ID" value="NZ_JACCFM010000001.1"/>
</dbReference>
<dbReference type="Proteomes" id="UP000537260">
    <property type="component" value="Unassembled WGS sequence"/>
</dbReference>
<protein>
    <submittedName>
        <fullName evidence="10">Lycopene cyclase domain-containing protein</fullName>
    </submittedName>
</protein>
<dbReference type="GO" id="GO:0016020">
    <property type="term" value="C:membrane"/>
    <property type="evidence" value="ECO:0007669"/>
    <property type="project" value="UniProtKB-SubCell"/>
</dbReference>
<keyword evidence="4" id="KW-0125">Carotenoid biosynthesis</keyword>
<dbReference type="EMBL" id="JACCFM010000001">
    <property type="protein sequence ID" value="NYJ20727.1"/>
    <property type="molecule type" value="Genomic_DNA"/>
</dbReference>
<feature type="transmembrane region" description="Helical" evidence="8">
    <location>
        <begin position="31"/>
        <end position="59"/>
    </location>
</feature>
<organism evidence="10 11">
    <name type="scientific">Glaciibacter psychrotolerans</name>
    <dbReference type="NCBI Taxonomy" id="670054"/>
    <lineage>
        <taxon>Bacteria</taxon>
        <taxon>Bacillati</taxon>
        <taxon>Actinomycetota</taxon>
        <taxon>Actinomycetes</taxon>
        <taxon>Micrococcales</taxon>
        <taxon>Microbacteriaceae</taxon>
        <taxon>Glaciibacter</taxon>
    </lineage>
</organism>
<evidence type="ECO:0000256" key="4">
    <source>
        <dbReference type="ARBA" id="ARBA00022746"/>
    </source>
</evidence>
<evidence type="ECO:0000256" key="6">
    <source>
        <dbReference type="ARBA" id="ARBA00023136"/>
    </source>
</evidence>
<keyword evidence="3 8" id="KW-0812">Transmembrane</keyword>
<evidence type="ECO:0000259" key="9">
    <source>
        <dbReference type="Pfam" id="PF18916"/>
    </source>
</evidence>
<keyword evidence="11" id="KW-1185">Reference proteome</keyword>
<feature type="transmembrane region" description="Helical" evidence="8">
    <location>
        <begin position="6"/>
        <end position="24"/>
    </location>
</feature>
<feature type="domain" description="Lycopene cyclase" evidence="9">
    <location>
        <begin position="2"/>
        <end position="91"/>
    </location>
</feature>
<evidence type="ECO:0000256" key="7">
    <source>
        <dbReference type="ARBA" id="ARBA00023235"/>
    </source>
</evidence>